<evidence type="ECO:0000256" key="1">
    <source>
        <dbReference type="ARBA" id="ARBA00022603"/>
    </source>
</evidence>
<reference evidence="5" key="1">
    <citation type="journal article" date="2014" name="Int. J. Syst. Evol. Microbiol.">
        <title>Complete genome sequence of Corynebacterium casei LMG S-19264T (=DSM 44701T), isolated from a smear-ripened cheese.</title>
        <authorList>
            <consortium name="US DOE Joint Genome Institute (JGI-PGF)"/>
            <person name="Walter F."/>
            <person name="Albersmeier A."/>
            <person name="Kalinowski J."/>
            <person name="Ruckert C."/>
        </authorList>
    </citation>
    <scope>NUCLEOTIDE SEQUENCE</scope>
    <source>
        <strain evidence="5">KCTC 32437</strain>
    </source>
</reference>
<dbReference type="SUPFAM" id="SSF53335">
    <property type="entry name" value="S-adenosyl-L-methionine-dependent methyltransferases"/>
    <property type="match status" value="1"/>
</dbReference>
<dbReference type="GO" id="GO:0008168">
    <property type="term" value="F:methyltransferase activity"/>
    <property type="evidence" value="ECO:0007669"/>
    <property type="project" value="UniProtKB-KW"/>
</dbReference>
<evidence type="ECO:0000313" key="6">
    <source>
        <dbReference type="Proteomes" id="UP000646579"/>
    </source>
</evidence>
<comment type="caution">
    <text evidence="5">The sequence shown here is derived from an EMBL/GenBank/DDBJ whole genome shotgun (WGS) entry which is preliminary data.</text>
</comment>
<protein>
    <submittedName>
        <fullName evidence="5">Antibiotic biosynthesis protein</fullName>
    </submittedName>
</protein>
<reference evidence="5" key="2">
    <citation type="submission" date="2020-09" db="EMBL/GenBank/DDBJ databases">
        <authorList>
            <person name="Sun Q."/>
            <person name="Kim S."/>
        </authorList>
    </citation>
    <scope>NUCLEOTIDE SEQUENCE</scope>
    <source>
        <strain evidence="5">KCTC 32437</strain>
    </source>
</reference>
<evidence type="ECO:0000256" key="2">
    <source>
        <dbReference type="ARBA" id="ARBA00022679"/>
    </source>
</evidence>
<dbReference type="AlphaFoldDB" id="A0A918S5S7"/>
<keyword evidence="1" id="KW-0489">Methyltransferase</keyword>
<evidence type="ECO:0000313" key="5">
    <source>
        <dbReference type="EMBL" id="GHA22977.1"/>
    </source>
</evidence>
<dbReference type="InterPro" id="IPR041698">
    <property type="entry name" value="Methyltransf_25"/>
</dbReference>
<dbReference type="PANTHER" id="PTHR43464:SF19">
    <property type="entry name" value="UBIQUINONE BIOSYNTHESIS O-METHYLTRANSFERASE, MITOCHONDRIAL"/>
    <property type="match status" value="1"/>
</dbReference>
<dbReference type="RefSeq" id="WP_189425361.1">
    <property type="nucleotide sequence ID" value="NZ_BMZE01000002.1"/>
</dbReference>
<dbReference type="Gene3D" id="3.40.50.150">
    <property type="entry name" value="Vaccinia Virus protein VP39"/>
    <property type="match status" value="1"/>
</dbReference>
<gene>
    <name evidence="5" type="ORF">GCM10007989_18070</name>
</gene>
<accession>A0A918S5S7</accession>
<dbReference type="Proteomes" id="UP000646579">
    <property type="component" value="Unassembled WGS sequence"/>
</dbReference>
<dbReference type="Pfam" id="PF13649">
    <property type="entry name" value="Methyltransf_25"/>
    <property type="match status" value="1"/>
</dbReference>
<dbReference type="CDD" id="cd02440">
    <property type="entry name" value="AdoMet_MTases"/>
    <property type="match status" value="1"/>
</dbReference>
<keyword evidence="2" id="KW-0808">Transferase</keyword>
<evidence type="ECO:0000256" key="3">
    <source>
        <dbReference type="ARBA" id="ARBA00022691"/>
    </source>
</evidence>
<dbReference type="GO" id="GO:0032259">
    <property type="term" value="P:methylation"/>
    <property type="evidence" value="ECO:0007669"/>
    <property type="project" value="UniProtKB-KW"/>
</dbReference>
<keyword evidence="3" id="KW-0949">S-adenosyl-L-methionine</keyword>
<dbReference type="EMBL" id="BMZE01000002">
    <property type="protein sequence ID" value="GHA22977.1"/>
    <property type="molecule type" value="Genomic_DNA"/>
</dbReference>
<dbReference type="InterPro" id="IPR029063">
    <property type="entry name" value="SAM-dependent_MTases_sf"/>
</dbReference>
<dbReference type="PANTHER" id="PTHR43464">
    <property type="entry name" value="METHYLTRANSFERASE"/>
    <property type="match status" value="1"/>
</dbReference>
<sequence>MSAGLYDDAELYDLVAPPDADMEAFYVNAAGGPSRRVLELACGSGRITVPLATSGASVTGVDLSETMLARARDLLATRGVSAKLVTLDMRSFQLDEKFDVIVLAANSLLHLHTHEEFADAFSAIRRHLAPGGVFAFDVFVPCATMLSRAPGDRHRLACFEHPRLGAVTVEETIDYDPTTQISAIDWYWSTPANGVFRHTPLTLRQIYPQELPLLLRLGGLELANRFGGFSGEPFSRHSRRQVCTAIAA</sequence>
<organism evidence="5 6">
    <name type="scientific">Devosia pacifica</name>
    <dbReference type="NCBI Taxonomy" id="1335967"/>
    <lineage>
        <taxon>Bacteria</taxon>
        <taxon>Pseudomonadati</taxon>
        <taxon>Pseudomonadota</taxon>
        <taxon>Alphaproteobacteria</taxon>
        <taxon>Hyphomicrobiales</taxon>
        <taxon>Devosiaceae</taxon>
        <taxon>Devosia</taxon>
    </lineage>
</organism>
<name>A0A918S5S7_9HYPH</name>
<proteinExistence type="predicted"/>
<feature type="domain" description="Methyltransferase" evidence="4">
    <location>
        <begin position="37"/>
        <end position="132"/>
    </location>
</feature>
<evidence type="ECO:0000259" key="4">
    <source>
        <dbReference type="Pfam" id="PF13649"/>
    </source>
</evidence>
<keyword evidence="6" id="KW-1185">Reference proteome</keyword>